<keyword evidence="4" id="KW-1185">Reference proteome</keyword>
<dbReference type="PROSITE" id="PS50011">
    <property type="entry name" value="PROTEIN_KINASE_DOM"/>
    <property type="match status" value="1"/>
</dbReference>
<dbReference type="PANTHER" id="PTHR13954:SF6">
    <property type="entry name" value="NON-SPECIFIC SERINE_THREONINE PROTEIN KINASE"/>
    <property type="match status" value="1"/>
</dbReference>
<comment type="caution">
    <text evidence="3">The sequence shown here is derived from an EMBL/GenBank/DDBJ whole genome shotgun (WGS) entry which is preliminary data.</text>
</comment>
<evidence type="ECO:0000313" key="4">
    <source>
        <dbReference type="Proteomes" id="UP000694240"/>
    </source>
</evidence>
<dbReference type="Proteomes" id="UP000694240">
    <property type="component" value="Chromosome 9"/>
</dbReference>
<dbReference type="Pfam" id="PF00069">
    <property type="entry name" value="Pkinase"/>
    <property type="match status" value="1"/>
</dbReference>
<proteinExistence type="predicted"/>
<dbReference type="SMART" id="SM00220">
    <property type="entry name" value="S_TKc"/>
    <property type="match status" value="1"/>
</dbReference>
<dbReference type="InterPro" id="IPR000719">
    <property type="entry name" value="Prot_kinase_dom"/>
</dbReference>
<dbReference type="PANTHER" id="PTHR13954">
    <property type="entry name" value="IRE1-RELATED"/>
    <property type="match status" value="1"/>
</dbReference>
<feature type="region of interest" description="Disordered" evidence="1">
    <location>
        <begin position="216"/>
        <end position="238"/>
    </location>
</feature>
<accession>A0A8T2A9R8</accession>
<dbReference type="GO" id="GO:0051082">
    <property type="term" value="F:unfolded protein binding"/>
    <property type="evidence" value="ECO:0007669"/>
    <property type="project" value="TreeGrafter"/>
</dbReference>
<protein>
    <submittedName>
        <fullName evidence="3">Protein kinase domain</fullName>
    </submittedName>
</protein>
<evidence type="ECO:0000313" key="3">
    <source>
        <dbReference type="EMBL" id="KAG7569510.1"/>
    </source>
</evidence>
<dbReference type="PROSITE" id="PS00109">
    <property type="entry name" value="PROTEIN_KINASE_TYR"/>
    <property type="match status" value="1"/>
</dbReference>
<dbReference type="GO" id="GO:0036498">
    <property type="term" value="P:IRE1-mediated unfolded protein response"/>
    <property type="evidence" value="ECO:0007669"/>
    <property type="project" value="TreeGrafter"/>
</dbReference>
<dbReference type="InterPro" id="IPR008266">
    <property type="entry name" value="Tyr_kinase_AS"/>
</dbReference>
<evidence type="ECO:0000259" key="2">
    <source>
        <dbReference type="PROSITE" id="PS50011"/>
    </source>
</evidence>
<gene>
    <name evidence="3" type="ORF">ISN45_Aa04g022150</name>
</gene>
<dbReference type="GO" id="GO:1990604">
    <property type="term" value="C:IRE1-TRAF2-ASK1 complex"/>
    <property type="evidence" value="ECO:0007669"/>
    <property type="project" value="TreeGrafter"/>
</dbReference>
<feature type="domain" description="Protein kinase" evidence="2">
    <location>
        <begin position="258"/>
        <end position="501"/>
    </location>
</feature>
<name>A0A8T2A9R8_9BRAS</name>
<feature type="region of interest" description="Disordered" evidence="1">
    <location>
        <begin position="396"/>
        <end position="424"/>
    </location>
</feature>
<keyword evidence="3" id="KW-0808">Transferase</keyword>
<reference evidence="3 4" key="1">
    <citation type="submission" date="2020-12" db="EMBL/GenBank/DDBJ databases">
        <title>Concerted genomic and epigenomic changes stabilize Arabidopsis allopolyploids.</title>
        <authorList>
            <person name="Chen Z."/>
        </authorList>
    </citation>
    <scope>NUCLEOTIDE SEQUENCE [LARGE SCALE GENOMIC DNA]</scope>
    <source>
        <strain evidence="3">Allo738</strain>
        <tissue evidence="3">Leaf</tissue>
    </source>
</reference>
<dbReference type="GO" id="GO:0004674">
    <property type="term" value="F:protein serine/threonine kinase activity"/>
    <property type="evidence" value="ECO:0007669"/>
    <property type="project" value="InterPro"/>
</dbReference>
<dbReference type="AlphaFoldDB" id="A0A8T2A9R8"/>
<sequence length="640" mass="71909">MGRCSSCGGLPGLDDVLVLISLESLVRLCSFWTSTSSKPGRPPQLEHLPLDVDHKENKIVFISSSPSLSISPLLAHEDYEAANQKSVNSKVGEAAGGSMMSDMPTNYYLSFSSMSSFLLGSTRQLRLTRHGVWKCCLKEAAVQISEASARILFCLFSSLITTTVEATNLPEDHTLQFGVFFMLLPLLLFCLFLGLKWIRGLHPPEVASTVGVSVTGSTEDQVNKPDETPLVNQDDDTDTPHLTEVGHLNTHRYQQIANSTVYVDGKGRFGQVVDGLFEKRMVSVKVVDCNDMIGFELIQNEIALMVLADTNTSRILSYWNGKSDPSKSWQTTMAIQPTRSLRLKLIRDVTKWIAHLHSMQIDHRDLRPMNIYIVKDSSDIRAKIGDLRISRKDGDSELLSLPNKKGTNGWKSPEQIKKPEDAETEKSDMFNLGTLFYFTLTGKHPFKMNDLKIEKNSLTLKELEASSPSPFPEAHSLIKTLVNPLPEPRLSAQETLRHPVFWSSTKKIEFLSHIGKLAKCSNNQSILTNYLDQIAMQALGCTDWSAKLDTSLPELLRAVRNTRQHYMKYQPPLQVCYSSISMVDFQGYLSRFIMPCMSTARNNKYWNWNHSSSRTQMKEELGFELLSILKNVISFDLAAI</sequence>
<dbReference type="EMBL" id="JAEFBK010000009">
    <property type="protein sequence ID" value="KAG7569510.1"/>
    <property type="molecule type" value="Genomic_DNA"/>
</dbReference>
<evidence type="ECO:0000256" key="1">
    <source>
        <dbReference type="SAM" id="MobiDB-lite"/>
    </source>
</evidence>
<organism evidence="3 4">
    <name type="scientific">Arabidopsis thaliana x Arabidopsis arenosa</name>
    <dbReference type="NCBI Taxonomy" id="1240361"/>
    <lineage>
        <taxon>Eukaryota</taxon>
        <taxon>Viridiplantae</taxon>
        <taxon>Streptophyta</taxon>
        <taxon>Embryophyta</taxon>
        <taxon>Tracheophyta</taxon>
        <taxon>Spermatophyta</taxon>
        <taxon>Magnoliopsida</taxon>
        <taxon>eudicotyledons</taxon>
        <taxon>Gunneridae</taxon>
        <taxon>Pentapetalae</taxon>
        <taxon>rosids</taxon>
        <taxon>malvids</taxon>
        <taxon>Brassicales</taxon>
        <taxon>Brassicaceae</taxon>
        <taxon>Camelineae</taxon>
        <taxon>Arabidopsis</taxon>
    </lineage>
</organism>
<keyword evidence="3" id="KW-0418">Kinase</keyword>
<feature type="compositionally biased region" description="Basic and acidic residues" evidence="1">
    <location>
        <begin position="414"/>
        <end position="424"/>
    </location>
</feature>
<dbReference type="InterPro" id="IPR045133">
    <property type="entry name" value="IRE1/2-like"/>
</dbReference>
<dbReference type="GO" id="GO:0004521">
    <property type="term" value="F:RNA endonuclease activity"/>
    <property type="evidence" value="ECO:0007669"/>
    <property type="project" value="InterPro"/>
</dbReference>
<dbReference type="GO" id="GO:0005524">
    <property type="term" value="F:ATP binding"/>
    <property type="evidence" value="ECO:0007669"/>
    <property type="project" value="InterPro"/>
</dbReference>